<dbReference type="AlphaFoldDB" id="A0AA39CMS0"/>
<dbReference type="PANTHER" id="PTHR42061">
    <property type="entry name" value="ENDO-CHITOSANASE"/>
    <property type="match status" value="1"/>
</dbReference>
<evidence type="ECO:0000256" key="4">
    <source>
        <dbReference type="ARBA" id="ARBA00022525"/>
    </source>
</evidence>
<evidence type="ECO:0000256" key="5">
    <source>
        <dbReference type="ARBA" id="ARBA00022729"/>
    </source>
</evidence>
<dbReference type="EC" id="3.2.1.132" evidence="10"/>
<organism evidence="11 12">
    <name type="scientific">Cladophialophora chaetospira</name>
    <dbReference type="NCBI Taxonomy" id="386627"/>
    <lineage>
        <taxon>Eukaryota</taxon>
        <taxon>Fungi</taxon>
        <taxon>Dikarya</taxon>
        <taxon>Ascomycota</taxon>
        <taxon>Pezizomycotina</taxon>
        <taxon>Eurotiomycetes</taxon>
        <taxon>Chaetothyriomycetidae</taxon>
        <taxon>Chaetothyriales</taxon>
        <taxon>Herpotrichiellaceae</taxon>
        <taxon>Cladophialophora</taxon>
    </lineage>
</organism>
<dbReference type="Pfam" id="PF07335">
    <property type="entry name" value="Glyco_hydro_75"/>
    <property type="match status" value="1"/>
</dbReference>
<dbReference type="GO" id="GO:0016977">
    <property type="term" value="F:chitosanase activity"/>
    <property type="evidence" value="ECO:0007669"/>
    <property type="project" value="UniProtKB-EC"/>
</dbReference>
<evidence type="ECO:0000256" key="1">
    <source>
        <dbReference type="ARBA" id="ARBA00000405"/>
    </source>
</evidence>
<feature type="chain" id="PRO_5041486960" description="Endo-chitosanase" evidence="10">
    <location>
        <begin position="22"/>
        <end position="249"/>
    </location>
</feature>
<feature type="signal peptide" evidence="10">
    <location>
        <begin position="1"/>
        <end position="21"/>
    </location>
</feature>
<protein>
    <recommendedName>
        <fullName evidence="10">Endo-chitosanase</fullName>
        <ecNumber evidence="10">3.2.1.132</ecNumber>
    </recommendedName>
</protein>
<keyword evidence="12" id="KW-1185">Reference proteome</keyword>
<evidence type="ECO:0000256" key="6">
    <source>
        <dbReference type="ARBA" id="ARBA00022801"/>
    </source>
</evidence>
<reference evidence="11" key="1">
    <citation type="submission" date="2022-10" db="EMBL/GenBank/DDBJ databases">
        <title>Culturing micro-colonial fungi from biological soil crusts in the Mojave desert and describing Neophaeococcomyces mojavensis, and introducing the new genera and species Taxawa tesnikishii.</title>
        <authorList>
            <person name="Kurbessoian T."/>
            <person name="Stajich J.E."/>
        </authorList>
    </citation>
    <scope>NUCLEOTIDE SEQUENCE</scope>
    <source>
        <strain evidence="11">TK_41</strain>
    </source>
</reference>
<evidence type="ECO:0000313" key="11">
    <source>
        <dbReference type="EMBL" id="KAJ9613518.1"/>
    </source>
</evidence>
<dbReference type="InterPro" id="IPR009939">
    <property type="entry name" value="Chitosanase_fungal"/>
</dbReference>
<evidence type="ECO:0000256" key="3">
    <source>
        <dbReference type="ARBA" id="ARBA00007799"/>
    </source>
</evidence>
<comment type="similarity">
    <text evidence="3 10">Belongs to the glycosyl hydrolase 75 family.</text>
</comment>
<keyword evidence="4" id="KW-0964">Secreted</keyword>
<proteinExistence type="inferred from homology"/>
<comment type="catalytic activity">
    <reaction evidence="1 10">
        <text>Endohydrolysis of beta-(1-&gt;4)-linkages between D-glucosamine residues in a partly acetylated chitosan.</text>
        <dbReference type="EC" id="3.2.1.132"/>
    </reaction>
</comment>
<sequence>MLHLKYCAALLAAILANTAIGKKVPDNLNALITSIKAGGACKNALPGNFYASDSGQPTFRYCNDHIDQGIIYLKGPNGQLADMDVDCDGRPNSICSGGGDTQGQTSFQDQVSQFGIPDLNAAIHDYVVFGNENGENKPNWPVIDVQKYGIRPLSIMAVFYGVWGDTNGSDGDHALVGEASIALARHCFGNGMTEDSGHDQTDVMYIAFTGDGAVPGASGAAWKASTSDEFQNNQAFNALGDKLVGKLHA</sequence>
<evidence type="ECO:0000256" key="7">
    <source>
        <dbReference type="ARBA" id="ARBA00023277"/>
    </source>
</evidence>
<gene>
    <name evidence="11" type="ORF">H2200_003460</name>
</gene>
<keyword evidence="5 10" id="KW-0732">Signal</keyword>
<dbReference type="Proteomes" id="UP001172673">
    <property type="component" value="Unassembled WGS sequence"/>
</dbReference>
<evidence type="ECO:0000313" key="12">
    <source>
        <dbReference type="Proteomes" id="UP001172673"/>
    </source>
</evidence>
<dbReference type="GO" id="GO:0005576">
    <property type="term" value="C:extracellular region"/>
    <property type="evidence" value="ECO:0007669"/>
    <property type="project" value="UniProtKB-SubCell"/>
</dbReference>
<keyword evidence="9 10" id="KW-0624">Polysaccharide degradation</keyword>
<dbReference type="EMBL" id="JAPDRK010000004">
    <property type="protein sequence ID" value="KAJ9613518.1"/>
    <property type="molecule type" value="Genomic_DNA"/>
</dbReference>
<evidence type="ECO:0000256" key="8">
    <source>
        <dbReference type="ARBA" id="ARBA00023295"/>
    </source>
</evidence>
<evidence type="ECO:0000256" key="2">
    <source>
        <dbReference type="ARBA" id="ARBA00004613"/>
    </source>
</evidence>
<name>A0AA39CMS0_9EURO</name>
<keyword evidence="8 10" id="KW-0326">Glycosidase</keyword>
<dbReference type="GO" id="GO:0000272">
    <property type="term" value="P:polysaccharide catabolic process"/>
    <property type="evidence" value="ECO:0007669"/>
    <property type="project" value="UniProtKB-KW"/>
</dbReference>
<comment type="subcellular location">
    <subcellularLocation>
        <location evidence="2 10">Secreted</location>
    </subcellularLocation>
</comment>
<accession>A0AA39CMS0</accession>
<keyword evidence="6 10" id="KW-0378">Hydrolase</keyword>
<comment type="function">
    <text evidence="10">Chitosanase catalyzing the endo-type cleavage of chitosan, the deacylated form of chitin. Chitosanase may be crucial in the degradation of the deacetylated portion of chitin in the fungal cell wall.</text>
</comment>
<comment type="caution">
    <text evidence="11">The sequence shown here is derived from an EMBL/GenBank/DDBJ whole genome shotgun (WGS) entry which is preliminary data.</text>
</comment>
<dbReference type="PANTHER" id="PTHR42061:SF6">
    <property type="entry name" value="ENDO-CHITOSANASE"/>
    <property type="match status" value="1"/>
</dbReference>
<evidence type="ECO:0000256" key="10">
    <source>
        <dbReference type="RuleBase" id="RU361208"/>
    </source>
</evidence>
<evidence type="ECO:0000256" key="9">
    <source>
        <dbReference type="ARBA" id="ARBA00023326"/>
    </source>
</evidence>
<keyword evidence="7" id="KW-0119">Carbohydrate metabolism</keyword>